<protein>
    <submittedName>
        <fullName evidence="1">Uncharacterized protein</fullName>
    </submittedName>
</protein>
<keyword evidence="2" id="KW-1185">Reference proteome</keyword>
<proteinExistence type="predicted"/>
<dbReference type="AlphaFoldDB" id="A0AAJ6CLX0"/>
<dbReference type="EMBL" id="CP119923">
    <property type="protein sequence ID" value="WFD17486.1"/>
    <property type="molecule type" value="Genomic_DNA"/>
</dbReference>
<accession>A0AAJ6CLX0</accession>
<evidence type="ECO:0000313" key="1">
    <source>
        <dbReference type="EMBL" id="WFD17486.1"/>
    </source>
</evidence>
<name>A0AAJ6CLX0_9BASI</name>
<evidence type="ECO:0000313" key="2">
    <source>
        <dbReference type="Proteomes" id="UP001217582"/>
    </source>
</evidence>
<reference evidence="1 2" key="1">
    <citation type="submission" date="2023-03" db="EMBL/GenBank/DDBJ databases">
        <title>Mating type loci evolution in Malassezia.</title>
        <authorList>
            <person name="Coelho M.A."/>
        </authorList>
    </citation>
    <scope>NUCLEOTIDE SEQUENCE [LARGE SCALE GENOMIC DNA]</scope>
    <source>
        <strain evidence="1 2">CBS 13387</strain>
    </source>
</reference>
<gene>
    <name evidence="1" type="ORF">MARU1_003541</name>
</gene>
<dbReference type="Proteomes" id="UP001217582">
    <property type="component" value="Chromosome 8"/>
</dbReference>
<organism evidence="1 2">
    <name type="scientific">Malassezia arunalokei</name>
    <dbReference type="NCBI Taxonomy" id="1514897"/>
    <lineage>
        <taxon>Eukaryota</taxon>
        <taxon>Fungi</taxon>
        <taxon>Dikarya</taxon>
        <taxon>Basidiomycota</taxon>
        <taxon>Ustilaginomycotina</taxon>
        <taxon>Malasseziomycetes</taxon>
        <taxon>Malasseziales</taxon>
        <taxon>Malasseziaceae</taxon>
        <taxon>Malassezia</taxon>
    </lineage>
</organism>
<sequence length="132" mass="14409">MERAVGMLRTFESLGNCLAYVVGSTSWPNVHQCILAFALRGTCIVPTTLAVGRVPPDKVEISEEENSHTKVVLHGDSSSEDSYRAWNEKDEALFPMPDLDMKLTARDSVFGIPIRAPIAIHGTSRGPEQAKA</sequence>